<keyword evidence="2" id="KW-1185">Reference proteome</keyword>
<reference evidence="1 2" key="1">
    <citation type="submission" date="2023-11" db="EMBL/GenBank/DDBJ databases">
        <authorList>
            <person name="Okamura Y."/>
        </authorList>
    </citation>
    <scope>NUCLEOTIDE SEQUENCE [LARGE SCALE GENOMIC DNA]</scope>
</reference>
<gene>
    <name evidence="1" type="ORF">LNINA_LOCUS9424</name>
</gene>
<accession>A0AAV1JL92</accession>
<dbReference type="Proteomes" id="UP001497472">
    <property type="component" value="Unassembled WGS sequence"/>
</dbReference>
<dbReference type="EMBL" id="CAVLEF010000080">
    <property type="protein sequence ID" value="CAK1550186.1"/>
    <property type="molecule type" value="Genomic_DNA"/>
</dbReference>
<dbReference type="AlphaFoldDB" id="A0AAV1JL92"/>
<organism evidence="1 2">
    <name type="scientific">Leptosia nina</name>
    <dbReference type="NCBI Taxonomy" id="320188"/>
    <lineage>
        <taxon>Eukaryota</taxon>
        <taxon>Metazoa</taxon>
        <taxon>Ecdysozoa</taxon>
        <taxon>Arthropoda</taxon>
        <taxon>Hexapoda</taxon>
        <taxon>Insecta</taxon>
        <taxon>Pterygota</taxon>
        <taxon>Neoptera</taxon>
        <taxon>Endopterygota</taxon>
        <taxon>Lepidoptera</taxon>
        <taxon>Glossata</taxon>
        <taxon>Ditrysia</taxon>
        <taxon>Papilionoidea</taxon>
        <taxon>Pieridae</taxon>
        <taxon>Pierinae</taxon>
        <taxon>Leptosia</taxon>
    </lineage>
</organism>
<evidence type="ECO:0000313" key="2">
    <source>
        <dbReference type="Proteomes" id="UP001497472"/>
    </source>
</evidence>
<protein>
    <submittedName>
        <fullName evidence="1">Uncharacterized protein</fullName>
    </submittedName>
</protein>
<dbReference type="PANTHER" id="PTHR47272">
    <property type="entry name" value="DDE_TNP_1_7 DOMAIN-CONTAINING PROTEIN"/>
    <property type="match status" value="1"/>
</dbReference>
<comment type="caution">
    <text evidence="1">The sequence shown here is derived from an EMBL/GenBank/DDBJ whole genome shotgun (WGS) entry which is preliminary data.</text>
</comment>
<sequence length="107" mass="12593">MNLCKFRLELANALCNLGLHSNGTKRGRPSFSSLEAELQLKKKRGPAQTVPPKDVRQDKIDHWQKWGDRARCKYPNCKGYTFTYCEKCRVSLCYNRDNNCFYKFHQE</sequence>
<evidence type="ECO:0000313" key="1">
    <source>
        <dbReference type="EMBL" id="CAK1550186.1"/>
    </source>
</evidence>
<proteinExistence type="predicted"/>
<name>A0AAV1JL92_9NEOP</name>
<dbReference type="PANTHER" id="PTHR47272:SF1">
    <property type="entry name" value="PIGGYBAC TRANSPOSABLE ELEMENT-DERIVED PROTEIN 3-LIKE"/>
    <property type="match status" value="1"/>
</dbReference>